<evidence type="ECO:0000256" key="1">
    <source>
        <dbReference type="SAM" id="Phobius"/>
    </source>
</evidence>
<evidence type="ECO:0000313" key="2">
    <source>
        <dbReference type="EMBL" id="MBC8336058.1"/>
    </source>
</evidence>
<dbReference type="EMBL" id="JACNJN010000137">
    <property type="protein sequence ID" value="MBC8336058.1"/>
    <property type="molecule type" value="Genomic_DNA"/>
</dbReference>
<dbReference type="Proteomes" id="UP000614469">
    <property type="component" value="Unassembled WGS sequence"/>
</dbReference>
<feature type="transmembrane region" description="Helical" evidence="1">
    <location>
        <begin position="6"/>
        <end position="25"/>
    </location>
</feature>
<sequence length="68" mass="7507">MNSPGLIVSLFINIPVGLWSILYLINNGILSRFLLNYHILIGLGLKALLPVLGVILFKNYRNNIGASQ</sequence>
<name>A0A8J6TGI4_9CHLR</name>
<keyword evidence="1" id="KW-0472">Membrane</keyword>
<organism evidence="2 3">
    <name type="scientific">Candidatus Desulfolinea nitratireducens</name>
    <dbReference type="NCBI Taxonomy" id="2841698"/>
    <lineage>
        <taxon>Bacteria</taxon>
        <taxon>Bacillati</taxon>
        <taxon>Chloroflexota</taxon>
        <taxon>Anaerolineae</taxon>
        <taxon>Anaerolineales</taxon>
        <taxon>Anaerolineales incertae sedis</taxon>
        <taxon>Candidatus Desulfolinea</taxon>
    </lineage>
</organism>
<gene>
    <name evidence="2" type="ORF">H8E29_12390</name>
</gene>
<proteinExistence type="predicted"/>
<evidence type="ECO:0000313" key="3">
    <source>
        <dbReference type="Proteomes" id="UP000614469"/>
    </source>
</evidence>
<dbReference type="AlphaFoldDB" id="A0A8J6TGI4"/>
<comment type="caution">
    <text evidence="2">The sequence shown here is derived from an EMBL/GenBank/DDBJ whole genome shotgun (WGS) entry which is preliminary data.</text>
</comment>
<accession>A0A8J6TGI4</accession>
<keyword evidence="1" id="KW-0812">Transmembrane</keyword>
<reference evidence="2 3" key="1">
    <citation type="submission" date="2020-08" db="EMBL/GenBank/DDBJ databases">
        <title>Bridging the membrane lipid divide: bacteria of the FCB group superphylum have the potential to synthesize archaeal ether lipids.</title>
        <authorList>
            <person name="Villanueva L."/>
            <person name="Von Meijenfeldt F.A.B."/>
            <person name="Westbye A.B."/>
            <person name="Yadav S."/>
            <person name="Hopmans E.C."/>
            <person name="Dutilh B.E."/>
            <person name="Sinninghe Damste J.S."/>
        </authorList>
    </citation>
    <scope>NUCLEOTIDE SEQUENCE [LARGE SCALE GENOMIC DNA]</scope>
    <source>
        <strain evidence="2">NIOZ-UU36</strain>
    </source>
</reference>
<feature type="transmembrane region" description="Helical" evidence="1">
    <location>
        <begin position="37"/>
        <end position="57"/>
    </location>
</feature>
<keyword evidence="1" id="KW-1133">Transmembrane helix</keyword>
<protein>
    <submittedName>
        <fullName evidence="2">Uncharacterized protein</fullName>
    </submittedName>
</protein>